<accession>A0A9D1S504</accession>
<dbReference type="AlphaFoldDB" id="A0A9D1S504"/>
<dbReference type="InterPro" id="IPR023378">
    <property type="entry name" value="YheA/YmcA-like_dom_sf"/>
</dbReference>
<proteinExistence type="predicted"/>
<evidence type="ECO:0000313" key="2">
    <source>
        <dbReference type="Proteomes" id="UP000824123"/>
    </source>
</evidence>
<sequence>MEQMNQDVKEVFEKTHALAHALLNSEIYREMRQAEAEAMSDAEAATAMGEYLEHKTALEELLSQDDPDAAKMSEHSSAMDEIQTRMQSIPSIARMTQARGEFSNLINQVNQIISFVITGETGSGEEGGCNGHCEGCAGGCGQLH</sequence>
<reference evidence="1" key="1">
    <citation type="submission" date="2020-10" db="EMBL/GenBank/DDBJ databases">
        <authorList>
            <person name="Gilroy R."/>
        </authorList>
    </citation>
    <scope>NUCLEOTIDE SEQUENCE</scope>
    <source>
        <strain evidence="1">ChiSxjej2B14-8506</strain>
    </source>
</reference>
<dbReference type="InterPro" id="IPR010368">
    <property type="entry name" value="Com_YlbF"/>
</dbReference>
<dbReference type="Gene3D" id="1.20.1500.10">
    <property type="entry name" value="YheA/YmcA-like"/>
    <property type="match status" value="1"/>
</dbReference>
<comment type="caution">
    <text evidence="1">The sequence shown here is derived from an EMBL/GenBank/DDBJ whole genome shotgun (WGS) entry which is preliminary data.</text>
</comment>
<evidence type="ECO:0000313" key="1">
    <source>
        <dbReference type="EMBL" id="HIU47180.1"/>
    </source>
</evidence>
<name>A0A9D1S504_9FIRM</name>
<dbReference type="SUPFAM" id="SSF158622">
    <property type="entry name" value="YheA/YmcA-like"/>
    <property type="match status" value="1"/>
</dbReference>
<dbReference type="Proteomes" id="UP000824123">
    <property type="component" value="Unassembled WGS sequence"/>
</dbReference>
<dbReference type="EMBL" id="DVNK01000050">
    <property type="protein sequence ID" value="HIU47180.1"/>
    <property type="molecule type" value="Genomic_DNA"/>
</dbReference>
<reference evidence="1" key="2">
    <citation type="journal article" date="2021" name="PeerJ">
        <title>Extensive microbial diversity within the chicken gut microbiome revealed by metagenomics and culture.</title>
        <authorList>
            <person name="Gilroy R."/>
            <person name="Ravi A."/>
            <person name="Getino M."/>
            <person name="Pursley I."/>
            <person name="Horton D.L."/>
            <person name="Alikhan N.F."/>
            <person name="Baker D."/>
            <person name="Gharbi K."/>
            <person name="Hall N."/>
            <person name="Watson M."/>
            <person name="Adriaenssens E.M."/>
            <person name="Foster-Nyarko E."/>
            <person name="Jarju S."/>
            <person name="Secka A."/>
            <person name="Antonio M."/>
            <person name="Oren A."/>
            <person name="Chaudhuri R.R."/>
            <person name="La Ragione R."/>
            <person name="Hildebrand F."/>
            <person name="Pallen M.J."/>
        </authorList>
    </citation>
    <scope>NUCLEOTIDE SEQUENCE</scope>
    <source>
        <strain evidence="1">ChiSxjej2B14-8506</strain>
    </source>
</reference>
<protein>
    <submittedName>
        <fullName evidence="1">YlbF family regulator</fullName>
    </submittedName>
</protein>
<organism evidence="1 2">
    <name type="scientific">Candidatus Fimadaptatus faecigallinarum</name>
    <dbReference type="NCBI Taxonomy" id="2840814"/>
    <lineage>
        <taxon>Bacteria</taxon>
        <taxon>Bacillati</taxon>
        <taxon>Bacillota</taxon>
        <taxon>Clostridia</taxon>
        <taxon>Eubacteriales</taxon>
        <taxon>Candidatus Fimadaptatus</taxon>
    </lineage>
</organism>
<gene>
    <name evidence="1" type="ORF">IAC59_07965</name>
</gene>
<dbReference type="Pfam" id="PF06133">
    <property type="entry name" value="Com_YlbF"/>
    <property type="match status" value="1"/>
</dbReference>